<keyword evidence="6" id="KW-0479">Metal-binding</keyword>
<sequence length="514" mass="59360">MSDEMAICLSDVLNDSCFPRTLGSEAQPSYIPDISDVGVFEGFLGLIAVFFALWFIKIALVTWFKKYKLQYLLRGSLLVFLVVDILNFLHGYGIVFHEKYDSYSDTLWYLSGTLSGVMLVVRYFWKLPLNIKKTLYEVGFDHRKRQEAIARYRMRKGFETLDPASMPPVFPNGWIAVVESSEVCPGEVVAATTLGYRFCVFRSRDNNSAFVLDAYCPHLGADLTGGIVRGNTIECPFHGWCASGIDGSCTRGRDSENKPPVPETVKVKKWTSDEANGMIYVWHHAEKDKQEPYWEMPRVEEVCNGDWVFRGRTEHEVHCHIQEIPENGADINHLKQLHSASVFMGGNWMDTNSWFNFVTHHWQPEWTRDENVPHIARIKLKQTTSFLGYHIPFSRLDIDIEQIGPATVHLHIKSWFGRAILLQHIIPEGPLAMRVIHQLYTEPSVRPFPAELLIRAEAIMLERDIAVWNNKKFLKNPQLLKDESMIRKYRRWYLQFYSENSPTLISLRDSVVDY</sequence>
<name>A0A8T0FE67_ARGBR</name>
<dbReference type="InterPro" id="IPR045605">
    <property type="entry name" value="KshA-like_C"/>
</dbReference>
<dbReference type="SUPFAM" id="SSF50022">
    <property type="entry name" value="ISP domain"/>
    <property type="match status" value="1"/>
</dbReference>
<dbReference type="GO" id="GO:0005737">
    <property type="term" value="C:cytoplasm"/>
    <property type="evidence" value="ECO:0007669"/>
    <property type="project" value="TreeGrafter"/>
</dbReference>
<comment type="caution">
    <text evidence="19">The sequence shown here is derived from an EMBL/GenBank/DDBJ whole genome shotgun (WGS) entry which is preliminary data.</text>
</comment>
<evidence type="ECO:0000256" key="16">
    <source>
        <dbReference type="ARBA" id="ARBA00049548"/>
    </source>
</evidence>
<evidence type="ECO:0000256" key="8">
    <source>
        <dbReference type="ARBA" id="ARBA00023002"/>
    </source>
</evidence>
<dbReference type="GO" id="GO:0170056">
    <property type="term" value="F:cholesterol 7-desaturase [NAD(P)H] activity"/>
    <property type="evidence" value="ECO:0007669"/>
    <property type="project" value="UniProtKB-EC"/>
</dbReference>
<proteinExistence type="inferred from homology"/>
<evidence type="ECO:0000256" key="4">
    <source>
        <dbReference type="ARBA" id="ARBA00022692"/>
    </source>
</evidence>
<evidence type="ECO:0000256" key="15">
    <source>
        <dbReference type="ARBA" id="ARBA00047853"/>
    </source>
</evidence>
<evidence type="ECO:0000256" key="1">
    <source>
        <dbReference type="ARBA" id="ARBA00001962"/>
    </source>
</evidence>
<keyword evidence="11 17" id="KW-0472">Membrane</keyword>
<comment type="cofactor">
    <cofactor evidence="1">
        <name>Fe cation</name>
        <dbReference type="ChEBI" id="CHEBI:24875"/>
    </cofactor>
</comment>
<keyword evidence="7 17" id="KW-1133">Transmembrane helix</keyword>
<feature type="domain" description="Rieske" evidence="18">
    <location>
        <begin position="175"/>
        <end position="281"/>
    </location>
</feature>
<reference evidence="19" key="1">
    <citation type="journal article" date="2020" name="bioRxiv">
        <title>Chromosome-level reference genome of the European wasp spider Argiope bruennichi: a resource for studies on range expansion and evolutionary adaptation.</title>
        <authorList>
            <person name="Sheffer M.M."/>
            <person name="Hoppe A."/>
            <person name="Krehenwinkel H."/>
            <person name="Uhl G."/>
            <person name="Kuss A.W."/>
            <person name="Jensen L."/>
            <person name="Jensen C."/>
            <person name="Gillespie R.G."/>
            <person name="Hoff K.J."/>
            <person name="Prost S."/>
        </authorList>
    </citation>
    <scope>NUCLEOTIDE SEQUENCE</scope>
</reference>
<dbReference type="InterPro" id="IPR017941">
    <property type="entry name" value="Rieske_2Fe-2S"/>
</dbReference>
<dbReference type="SUPFAM" id="SSF55961">
    <property type="entry name" value="Bet v1-like"/>
    <property type="match status" value="1"/>
</dbReference>
<evidence type="ECO:0000313" key="19">
    <source>
        <dbReference type="EMBL" id="KAF8789231.1"/>
    </source>
</evidence>
<dbReference type="Pfam" id="PF00355">
    <property type="entry name" value="Rieske"/>
    <property type="match status" value="1"/>
</dbReference>
<dbReference type="OMA" id="TYFGPAY"/>
<keyword evidence="5" id="KW-0001">2Fe-2S</keyword>
<dbReference type="PROSITE" id="PS51296">
    <property type="entry name" value="RIESKE"/>
    <property type="match status" value="1"/>
</dbReference>
<keyword evidence="8" id="KW-0560">Oxidoreductase</keyword>
<dbReference type="EMBL" id="JABXBU010000012">
    <property type="protein sequence ID" value="KAF8789231.1"/>
    <property type="molecule type" value="Genomic_DNA"/>
</dbReference>
<reference evidence="19" key="2">
    <citation type="submission" date="2020-06" db="EMBL/GenBank/DDBJ databases">
        <authorList>
            <person name="Sheffer M."/>
        </authorList>
    </citation>
    <scope>NUCLEOTIDE SEQUENCE</scope>
</reference>
<keyword evidence="10" id="KW-0411">Iron-sulfur</keyword>
<dbReference type="GO" id="GO:0008203">
    <property type="term" value="P:cholesterol metabolic process"/>
    <property type="evidence" value="ECO:0007669"/>
    <property type="project" value="InterPro"/>
</dbReference>
<dbReference type="AlphaFoldDB" id="A0A8T0FE67"/>
<evidence type="ECO:0000256" key="14">
    <source>
        <dbReference type="ARBA" id="ARBA00026095"/>
    </source>
</evidence>
<dbReference type="InterPro" id="IPR036922">
    <property type="entry name" value="Rieske_2Fe-2S_sf"/>
</dbReference>
<evidence type="ECO:0000256" key="12">
    <source>
        <dbReference type="ARBA" id="ARBA00025712"/>
    </source>
</evidence>
<keyword evidence="20" id="KW-1185">Reference proteome</keyword>
<evidence type="ECO:0000256" key="2">
    <source>
        <dbReference type="ARBA" id="ARBA00004370"/>
    </source>
</evidence>
<comment type="catalytic activity">
    <reaction evidence="15">
        <text>cholesterol + NADH + O2 + H(+) = 7-dehydrocholesterol + NAD(+) + 2 H2O</text>
        <dbReference type="Rhea" id="RHEA:51644"/>
        <dbReference type="ChEBI" id="CHEBI:15377"/>
        <dbReference type="ChEBI" id="CHEBI:15378"/>
        <dbReference type="ChEBI" id="CHEBI:15379"/>
        <dbReference type="ChEBI" id="CHEBI:16113"/>
        <dbReference type="ChEBI" id="CHEBI:17759"/>
        <dbReference type="ChEBI" id="CHEBI:57540"/>
        <dbReference type="ChEBI" id="CHEBI:57945"/>
        <dbReference type="EC" id="1.14.19.21"/>
    </reaction>
    <physiologicalReaction direction="left-to-right" evidence="15">
        <dbReference type="Rhea" id="RHEA:51645"/>
    </physiologicalReaction>
</comment>
<protein>
    <recommendedName>
        <fullName evidence="14">cholesterol 7-desaturase</fullName>
        <ecNumber evidence="14">1.14.19.21</ecNumber>
    </recommendedName>
</protein>
<comment type="subcellular location">
    <subcellularLocation>
        <location evidence="2">Membrane</location>
    </subcellularLocation>
</comment>
<feature type="transmembrane region" description="Helical" evidence="17">
    <location>
        <begin position="107"/>
        <end position="125"/>
    </location>
</feature>
<dbReference type="EC" id="1.14.19.21" evidence="14"/>
<evidence type="ECO:0000259" key="18">
    <source>
        <dbReference type="PROSITE" id="PS51296"/>
    </source>
</evidence>
<evidence type="ECO:0000256" key="3">
    <source>
        <dbReference type="ARBA" id="ARBA00004972"/>
    </source>
</evidence>
<evidence type="ECO:0000256" key="11">
    <source>
        <dbReference type="ARBA" id="ARBA00023136"/>
    </source>
</evidence>
<dbReference type="Gene3D" id="3.90.380.10">
    <property type="entry name" value="Naphthalene 1,2-dioxygenase Alpha Subunit, Chain A, domain 1"/>
    <property type="match status" value="1"/>
</dbReference>
<accession>A0A8T0FE67</accession>
<comment type="catalytic activity">
    <reaction evidence="16">
        <text>cholesterol + NADPH + O2 + H(+) = 7-dehydrocholesterol + NADP(+) + 2 H2O</text>
        <dbReference type="Rhea" id="RHEA:45024"/>
        <dbReference type="ChEBI" id="CHEBI:15377"/>
        <dbReference type="ChEBI" id="CHEBI:15378"/>
        <dbReference type="ChEBI" id="CHEBI:15379"/>
        <dbReference type="ChEBI" id="CHEBI:16113"/>
        <dbReference type="ChEBI" id="CHEBI:17759"/>
        <dbReference type="ChEBI" id="CHEBI:57783"/>
        <dbReference type="ChEBI" id="CHEBI:58349"/>
        <dbReference type="EC" id="1.14.19.21"/>
    </reaction>
    <physiologicalReaction direction="left-to-right" evidence="16">
        <dbReference type="Rhea" id="RHEA:45025"/>
    </physiologicalReaction>
</comment>
<dbReference type="GO" id="GO:0016020">
    <property type="term" value="C:membrane"/>
    <property type="evidence" value="ECO:0007669"/>
    <property type="project" value="UniProtKB-SubCell"/>
</dbReference>
<dbReference type="Proteomes" id="UP000807504">
    <property type="component" value="Unassembled WGS sequence"/>
</dbReference>
<gene>
    <name evidence="19" type="ORF">HNY73_007185</name>
</gene>
<dbReference type="GO" id="GO:0051537">
    <property type="term" value="F:2 iron, 2 sulfur cluster binding"/>
    <property type="evidence" value="ECO:0007669"/>
    <property type="project" value="UniProtKB-KW"/>
</dbReference>
<dbReference type="GO" id="GO:0046872">
    <property type="term" value="F:metal ion binding"/>
    <property type="evidence" value="ECO:0007669"/>
    <property type="project" value="UniProtKB-KW"/>
</dbReference>
<dbReference type="InterPro" id="IPR050584">
    <property type="entry name" value="Cholesterol_7-desaturase"/>
</dbReference>
<comment type="pathway">
    <text evidence="12">Steroid hormone biosynthesis; dafachronic acid biosynthesis.</text>
</comment>
<keyword evidence="9" id="KW-0408">Iron</keyword>
<keyword evidence="4 17" id="KW-0812">Transmembrane</keyword>
<evidence type="ECO:0000256" key="5">
    <source>
        <dbReference type="ARBA" id="ARBA00022714"/>
    </source>
</evidence>
<evidence type="ECO:0000313" key="20">
    <source>
        <dbReference type="Proteomes" id="UP000807504"/>
    </source>
</evidence>
<evidence type="ECO:0000256" key="6">
    <source>
        <dbReference type="ARBA" id="ARBA00022723"/>
    </source>
</evidence>
<dbReference type="PANTHER" id="PTHR21266:SF32">
    <property type="entry name" value="CHOLESTEROL 7-DESATURASE NVD"/>
    <property type="match status" value="1"/>
</dbReference>
<dbReference type="Pfam" id="PF19298">
    <property type="entry name" value="KshA_C"/>
    <property type="match status" value="1"/>
</dbReference>
<evidence type="ECO:0000256" key="7">
    <source>
        <dbReference type="ARBA" id="ARBA00022989"/>
    </source>
</evidence>
<feature type="transmembrane region" description="Helical" evidence="17">
    <location>
        <begin position="43"/>
        <end position="64"/>
    </location>
</feature>
<dbReference type="PANTHER" id="PTHR21266">
    <property type="entry name" value="IRON-SULFUR DOMAIN CONTAINING PROTEIN"/>
    <property type="match status" value="1"/>
</dbReference>
<evidence type="ECO:0000256" key="17">
    <source>
        <dbReference type="SAM" id="Phobius"/>
    </source>
</evidence>
<dbReference type="Gene3D" id="2.102.10.10">
    <property type="entry name" value="Rieske [2Fe-2S] iron-sulphur domain"/>
    <property type="match status" value="1"/>
</dbReference>
<feature type="transmembrane region" description="Helical" evidence="17">
    <location>
        <begin position="71"/>
        <end position="95"/>
    </location>
</feature>
<comment type="similarity">
    <text evidence="13">Belongs to the cholesterol 7-desaturase family.</text>
</comment>
<evidence type="ECO:0000256" key="13">
    <source>
        <dbReference type="ARBA" id="ARBA00025729"/>
    </source>
</evidence>
<organism evidence="19 20">
    <name type="scientific">Argiope bruennichi</name>
    <name type="common">Wasp spider</name>
    <name type="synonym">Aranea bruennichi</name>
    <dbReference type="NCBI Taxonomy" id="94029"/>
    <lineage>
        <taxon>Eukaryota</taxon>
        <taxon>Metazoa</taxon>
        <taxon>Ecdysozoa</taxon>
        <taxon>Arthropoda</taxon>
        <taxon>Chelicerata</taxon>
        <taxon>Arachnida</taxon>
        <taxon>Araneae</taxon>
        <taxon>Araneomorphae</taxon>
        <taxon>Entelegynae</taxon>
        <taxon>Araneoidea</taxon>
        <taxon>Araneidae</taxon>
        <taxon>Argiope</taxon>
    </lineage>
</organism>
<evidence type="ECO:0000256" key="10">
    <source>
        <dbReference type="ARBA" id="ARBA00023014"/>
    </source>
</evidence>
<evidence type="ECO:0000256" key="9">
    <source>
        <dbReference type="ARBA" id="ARBA00023004"/>
    </source>
</evidence>
<comment type="pathway">
    <text evidence="3">Hormone biosynthesis.</text>
</comment>